<reference evidence="1 2" key="1">
    <citation type="submission" date="2016-10" db="EMBL/GenBank/DDBJ databases">
        <authorList>
            <person name="de Groot N.N."/>
        </authorList>
    </citation>
    <scope>NUCLEOTIDE SEQUENCE [LARGE SCALE GENOMIC DNA]</scope>
    <source>
        <strain evidence="1 2">DSM 44149</strain>
    </source>
</reference>
<gene>
    <name evidence="1" type="ORF">SAMN04489726_4789</name>
</gene>
<dbReference type="eggNOG" id="ENOG5033V3Y">
    <property type="taxonomic scope" value="Bacteria"/>
</dbReference>
<proteinExistence type="predicted"/>
<keyword evidence="2" id="KW-1185">Reference proteome</keyword>
<sequence length="216" mass="23666">MAKNLVNARQNPQVVRGKAPNANCICSATASTRRCAWAYDAPVPPLEHAANALGWHGVVVPDVSVLGQQVSAVVRIRSDVHEWRARNGWPPESDPSWFRSWFEPSFHDQVPVPAVELLGVLVFESSVDRALTSCGTLMTLAPCAVVLPSPQPEDPWRMIELDYYGIGVVTADSTGATALVPPEDRSGEFGPSLFGRWLLEVLYERTLELAHQPSSR</sequence>
<accession>A0A1G9YF20</accession>
<name>A0A1G9YF20_ALLAB</name>
<protein>
    <submittedName>
        <fullName evidence="1">Uncharacterized protein</fullName>
    </submittedName>
</protein>
<organism evidence="1 2">
    <name type="scientific">Allokutzneria albata</name>
    <name type="common">Kibdelosporangium albatum</name>
    <dbReference type="NCBI Taxonomy" id="211114"/>
    <lineage>
        <taxon>Bacteria</taxon>
        <taxon>Bacillati</taxon>
        <taxon>Actinomycetota</taxon>
        <taxon>Actinomycetes</taxon>
        <taxon>Pseudonocardiales</taxon>
        <taxon>Pseudonocardiaceae</taxon>
        <taxon>Allokutzneria</taxon>
    </lineage>
</organism>
<dbReference type="EMBL" id="LT629701">
    <property type="protein sequence ID" value="SDN07769.1"/>
    <property type="molecule type" value="Genomic_DNA"/>
</dbReference>
<dbReference type="Proteomes" id="UP000183376">
    <property type="component" value="Chromosome I"/>
</dbReference>
<dbReference type="AlphaFoldDB" id="A0A1G9YF20"/>
<evidence type="ECO:0000313" key="1">
    <source>
        <dbReference type="EMBL" id="SDN07769.1"/>
    </source>
</evidence>
<evidence type="ECO:0000313" key="2">
    <source>
        <dbReference type="Proteomes" id="UP000183376"/>
    </source>
</evidence>